<evidence type="ECO:0000256" key="3">
    <source>
        <dbReference type="ARBA" id="ARBA00022833"/>
    </source>
</evidence>
<dbReference type="SUPFAM" id="SSF53639">
    <property type="entry name" value="AraD/HMP-PK domain-like"/>
    <property type="match status" value="1"/>
</dbReference>
<evidence type="ECO:0000313" key="9">
    <source>
        <dbReference type="Proteomes" id="UP000183940"/>
    </source>
</evidence>
<keyword evidence="5 6" id="KW-0456">Lyase</keyword>
<feature type="binding site" evidence="6">
    <location>
        <position position="98"/>
    </location>
    <ligand>
        <name>Zn(2+)</name>
        <dbReference type="ChEBI" id="CHEBI:29105"/>
    </ligand>
</feature>
<dbReference type="HAMAP" id="MF_01677">
    <property type="entry name" value="Salvage_MtnB"/>
    <property type="match status" value="1"/>
</dbReference>
<evidence type="ECO:0000256" key="2">
    <source>
        <dbReference type="ARBA" id="ARBA00022723"/>
    </source>
</evidence>
<dbReference type="SMART" id="SM01007">
    <property type="entry name" value="Aldolase_II"/>
    <property type="match status" value="1"/>
</dbReference>
<reference evidence="8" key="1">
    <citation type="submission" date="2016-10" db="EMBL/GenBank/DDBJ databases">
        <title>CRISPR-Cas defence system in Roseofilum reptotaenium: evidence of a bacteriophage-cyanobacterium arms race in the coral black band disease.</title>
        <authorList>
            <person name="Buerger P."/>
            <person name="Wood-Charlson E.M."/>
            <person name="Weynberg K.D."/>
            <person name="Willis B."/>
            <person name="Van Oppen M.J."/>
        </authorList>
    </citation>
    <scope>NUCLEOTIDE SEQUENCE [LARGE SCALE GENOMIC DNA]</scope>
    <source>
        <strain evidence="8">AO1-A</strain>
    </source>
</reference>
<sequence length="216" mass="23820">MLNSPNLHEALLWVIKDIHSKGWSTGTAGNFSAVLQRDPLTLLMTSSGIDKGLVRSQNLVEINEAGVVVKGTGKPSAETLLHLTIVRETGTGAVIHAHSVFNTILSQHFLSEGKLILTGYEMLKGLEGILTHETTVSIPIWPNSQDMEQLSQIVGSHLQLNAHYGKKGTSFPRTYGFLLAGHGVYTWGKTLFHARRHLEILEFLFEVTYRKLVLGI</sequence>
<name>A0A1L9QML7_9CYAN</name>
<evidence type="ECO:0000256" key="4">
    <source>
        <dbReference type="ARBA" id="ARBA00023167"/>
    </source>
</evidence>
<organism evidence="8 9">
    <name type="scientific">Roseofilum reptotaenium AO1-A</name>
    <dbReference type="NCBI Taxonomy" id="1925591"/>
    <lineage>
        <taxon>Bacteria</taxon>
        <taxon>Bacillati</taxon>
        <taxon>Cyanobacteriota</taxon>
        <taxon>Cyanophyceae</taxon>
        <taxon>Desertifilales</taxon>
        <taxon>Desertifilaceae</taxon>
        <taxon>Roseofilum</taxon>
    </lineage>
</organism>
<dbReference type="InterPro" id="IPR036409">
    <property type="entry name" value="Aldolase_II/adducin_N_sf"/>
</dbReference>
<keyword evidence="3 6" id="KW-0862">Zinc</keyword>
<dbReference type="GO" id="GO:0005737">
    <property type="term" value="C:cytoplasm"/>
    <property type="evidence" value="ECO:0007669"/>
    <property type="project" value="UniProtKB-UniRule"/>
</dbReference>
<feature type="domain" description="Class II aldolase/adducin N-terminal" evidence="7">
    <location>
        <begin position="9"/>
        <end position="209"/>
    </location>
</feature>
<dbReference type="PANTHER" id="PTHR10640:SF7">
    <property type="entry name" value="METHYLTHIORIBULOSE-1-PHOSPHATE DEHYDRATASE"/>
    <property type="match status" value="1"/>
</dbReference>
<comment type="similarity">
    <text evidence="6">Belongs to the aldolase class II family. MtnB subfamily.</text>
</comment>
<keyword evidence="4 6" id="KW-0486">Methionine biosynthesis</keyword>
<comment type="caution">
    <text evidence="8">The sequence shown here is derived from an EMBL/GenBank/DDBJ whole genome shotgun (WGS) entry which is preliminary data.</text>
</comment>
<accession>A0A1L9QML7</accession>
<dbReference type="PANTHER" id="PTHR10640">
    <property type="entry name" value="METHYLTHIORIBULOSE-1-PHOSPHATE DEHYDRATASE"/>
    <property type="match status" value="1"/>
</dbReference>
<evidence type="ECO:0000256" key="6">
    <source>
        <dbReference type="HAMAP-Rule" id="MF_01677"/>
    </source>
</evidence>
<dbReference type="EMBL" id="MLAW01000041">
    <property type="protein sequence ID" value="OJJ22683.1"/>
    <property type="molecule type" value="Genomic_DNA"/>
</dbReference>
<dbReference type="Gene3D" id="3.40.225.10">
    <property type="entry name" value="Class II aldolase/adducin N-terminal domain"/>
    <property type="match status" value="1"/>
</dbReference>
<dbReference type="InterPro" id="IPR017714">
    <property type="entry name" value="MethylthioRu-1-P_deHdtase_MtnB"/>
</dbReference>
<dbReference type="Pfam" id="PF00596">
    <property type="entry name" value="Aldolase_II"/>
    <property type="match status" value="1"/>
</dbReference>
<dbReference type="GO" id="GO:0008270">
    <property type="term" value="F:zinc ion binding"/>
    <property type="evidence" value="ECO:0007669"/>
    <property type="project" value="UniProtKB-UniRule"/>
</dbReference>
<dbReference type="STRING" id="1925591.BI308_19185"/>
<dbReference type="EC" id="4.2.1.109" evidence="6"/>
<evidence type="ECO:0000256" key="5">
    <source>
        <dbReference type="ARBA" id="ARBA00023239"/>
    </source>
</evidence>
<comment type="cofactor">
    <cofactor evidence="6">
        <name>Zn(2+)</name>
        <dbReference type="ChEBI" id="CHEBI:29105"/>
    </cofactor>
    <text evidence="6">Binds 1 zinc ion per subunit.</text>
</comment>
<evidence type="ECO:0000256" key="1">
    <source>
        <dbReference type="ARBA" id="ARBA00022605"/>
    </source>
</evidence>
<dbReference type="GO" id="GO:0019509">
    <property type="term" value="P:L-methionine salvage from methylthioadenosine"/>
    <property type="evidence" value="ECO:0007669"/>
    <property type="project" value="UniProtKB-UniRule"/>
</dbReference>
<proteinExistence type="inferred from homology"/>
<evidence type="ECO:0000313" key="8">
    <source>
        <dbReference type="EMBL" id="OJJ22683.1"/>
    </source>
</evidence>
<feature type="binding site" evidence="6">
    <location>
        <position position="96"/>
    </location>
    <ligand>
        <name>Zn(2+)</name>
        <dbReference type="ChEBI" id="CHEBI:29105"/>
    </ligand>
</feature>
<protein>
    <recommendedName>
        <fullName evidence="6">Methylthioribulose-1-phosphate dehydratase</fullName>
        <shortName evidence="6">MTRu-1-P dehydratase</shortName>
        <ecNumber evidence="6">4.2.1.109</ecNumber>
    </recommendedName>
</protein>
<keyword evidence="1 6" id="KW-0028">Amino-acid biosynthesis</keyword>
<dbReference type="InterPro" id="IPR001303">
    <property type="entry name" value="Aldolase_II/adducin_N"/>
</dbReference>
<dbReference type="AlphaFoldDB" id="A0A1L9QML7"/>
<evidence type="ECO:0000259" key="7">
    <source>
        <dbReference type="SMART" id="SM01007"/>
    </source>
</evidence>
<dbReference type="NCBIfam" id="TIGR03328">
    <property type="entry name" value="salvage_mtnB"/>
    <property type="match status" value="1"/>
</dbReference>
<comment type="pathway">
    <text evidence="6">Amino-acid biosynthesis; L-methionine biosynthesis via salvage pathway; L-methionine from S-methyl-5-thio-alpha-D-ribose 1-phosphate: step 2/6.</text>
</comment>
<keyword evidence="9" id="KW-1185">Reference proteome</keyword>
<dbReference type="UniPathway" id="UPA00904">
    <property type="reaction ID" value="UER00875"/>
</dbReference>
<gene>
    <name evidence="6" type="primary">mtnB</name>
    <name evidence="8" type="ORF">BI308_19185</name>
</gene>
<dbReference type="GO" id="GO:0046570">
    <property type="term" value="F:methylthioribulose 1-phosphate dehydratase activity"/>
    <property type="evidence" value="ECO:0007669"/>
    <property type="project" value="UniProtKB-UniRule"/>
</dbReference>
<dbReference type="Proteomes" id="UP000183940">
    <property type="component" value="Unassembled WGS sequence"/>
</dbReference>
<comment type="function">
    <text evidence="6">Catalyzes the dehydration of methylthioribulose-1-phosphate (MTRu-1-P) into 2,3-diketo-5-methylthiopentyl-1-phosphate (DK-MTP-1-P).</text>
</comment>
<keyword evidence="2 6" id="KW-0479">Metal-binding</keyword>
<comment type="catalytic activity">
    <reaction evidence="6">
        <text>5-(methylsulfanyl)-D-ribulose 1-phosphate = 5-methylsulfanyl-2,3-dioxopentyl phosphate + H2O</text>
        <dbReference type="Rhea" id="RHEA:15549"/>
        <dbReference type="ChEBI" id="CHEBI:15377"/>
        <dbReference type="ChEBI" id="CHEBI:58548"/>
        <dbReference type="ChEBI" id="CHEBI:58828"/>
        <dbReference type="EC" id="4.2.1.109"/>
    </reaction>
</comment>